<proteinExistence type="predicted"/>
<protein>
    <submittedName>
        <fullName evidence="1">Uncharacterized protein</fullName>
    </submittedName>
</protein>
<evidence type="ECO:0000313" key="2">
    <source>
        <dbReference type="Proteomes" id="UP000831701"/>
    </source>
</evidence>
<dbReference type="Proteomes" id="UP000831701">
    <property type="component" value="Chromosome 8"/>
</dbReference>
<accession>A0ACB8WL67</accession>
<sequence length="183" mass="20667">MNSAVVLFLDRVEKVNWVIETGITINSLFVLVLPLTQQATKITLSNVPPFITEFLSRELSRHGKRVSPIKKILDLTRLLDPGLRAIVPDGLSIHRQDRTIQYSQGRAREEAIISMDCSEDLEHLMIRCQPYYLPWEFTSVVMTAVYVPPHADTNKAMDELYGVIDRTETITAAEAAFIVARGL</sequence>
<gene>
    <name evidence="1" type="ORF">L3Q82_025373</name>
</gene>
<dbReference type="EMBL" id="CM041538">
    <property type="protein sequence ID" value="KAI3368410.1"/>
    <property type="molecule type" value="Genomic_DNA"/>
</dbReference>
<keyword evidence="2" id="KW-1185">Reference proteome</keyword>
<name>A0ACB8WL67_9TELE</name>
<reference evidence="1" key="1">
    <citation type="submission" date="2022-04" db="EMBL/GenBank/DDBJ databases">
        <title>Jade perch genome.</title>
        <authorList>
            <person name="Chao B."/>
        </authorList>
    </citation>
    <scope>NUCLEOTIDE SEQUENCE</scope>
    <source>
        <strain evidence="1">CB-2022</strain>
    </source>
</reference>
<organism evidence="1 2">
    <name type="scientific">Scortum barcoo</name>
    <name type="common">barcoo grunter</name>
    <dbReference type="NCBI Taxonomy" id="214431"/>
    <lineage>
        <taxon>Eukaryota</taxon>
        <taxon>Metazoa</taxon>
        <taxon>Chordata</taxon>
        <taxon>Craniata</taxon>
        <taxon>Vertebrata</taxon>
        <taxon>Euteleostomi</taxon>
        <taxon>Actinopterygii</taxon>
        <taxon>Neopterygii</taxon>
        <taxon>Teleostei</taxon>
        <taxon>Neoteleostei</taxon>
        <taxon>Acanthomorphata</taxon>
        <taxon>Eupercaria</taxon>
        <taxon>Centrarchiformes</taxon>
        <taxon>Terapontoidei</taxon>
        <taxon>Terapontidae</taxon>
        <taxon>Scortum</taxon>
    </lineage>
</organism>
<evidence type="ECO:0000313" key="1">
    <source>
        <dbReference type="EMBL" id="KAI3368410.1"/>
    </source>
</evidence>
<comment type="caution">
    <text evidence="1">The sequence shown here is derived from an EMBL/GenBank/DDBJ whole genome shotgun (WGS) entry which is preliminary data.</text>
</comment>